<gene>
    <name evidence="2" type="ORF">LCGC14_0044000</name>
</gene>
<organism evidence="2">
    <name type="scientific">marine sediment metagenome</name>
    <dbReference type="NCBI Taxonomy" id="412755"/>
    <lineage>
        <taxon>unclassified sequences</taxon>
        <taxon>metagenomes</taxon>
        <taxon>ecological metagenomes</taxon>
    </lineage>
</organism>
<feature type="region of interest" description="Disordered" evidence="1">
    <location>
        <begin position="1"/>
        <end position="28"/>
    </location>
</feature>
<dbReference type="EMBL" id="LAZR01000009">
    <property type="protein sequence ID" value="KKO08462.1"/>
    <property type="molecule type" value="Genomic_DNA"/>
</dbReference>
<evidence type="ECO:0000256" key="1">
    <source>
        <dbReference type="SAM" id="MobiDB-lite"/>
    </source>
</evidence>
<accession>A0A0F9Y934</accession>
<dbReference type="AlphaFoldDB" id="A0A0F9Y934"/>
<reference evidence="2" key="1">
    <citation type="journal article" date="2015" name="Nature">
        <title>Complex archaea that bridge the gap between prokaryotes and eukaryotes.</title>
        <authorList>
            <person name="Spang A."/>
            <person name="Saw J.H."/>
            <person name="Jorgensen S.L."/>
            <person name="Zaremba-Niedzwiedzka K."/>
            <person name="Martijn J."/>
            <person name="Lind A.E."/>
            <person name="van Eijk R."/>
            <person name="Schleper C."/>
            <person name="Guy L."/>
            <person name="Ettema T.J."/>
        </authorList>
    </citation>
    <scope>NUCLEOTIDE SEQUENCE</scope>
</reference>
<proteinExistence type="predicted"/>
<protein>
    <submittedName>
        <fullName evidence="2">Uncharacterized protein</fullName>
    </submittedName>
</protein>
<sequence>MSETKDPFAGAKQTAKGVTASSAHGGGAFFRHKGLMNVIAKDPGTGREDAQNLEGARD</sequence>
<comment type="caution">
    <text evidence="2">The sequence shown here is derived from an EMBL/GenBank/DDBJ whole genome shotgun (WGS) entry which is preliminary data.</text>
</comment>
<name>A0A0F9Y934_9ZZZZ</name>
<evidence type="ECO:0000313" key="2">
    <source>
        <dbReference type="EMBL" id="KKO08462.1"/>
    </source>
</evidence>